<dbReference type="AlphaFoldDB" id="A0A921NXG9"/>
<name>A0A921NXG9_9GAMM</name>
<dbReference type="PROSITE" id="PS50110">
    <property type="entry name" value="RESPONSE_REGULATORY"/>
    <property type="match status" value="1"/>
</dbReference>
<dbReference type="EC" id="2.7.13.3" evidence="2"/>
<evidence type="ECO:0000313" key="13">
    <source>
        <dbReference type="Proteomes" id="UP000717981"/>
    </source>
</evidence>
<keyword evidence="13" id="KW-1185">Reference proteome</keyword>
<evidence type="ECO:0000256" key="5">
    <source>
        <dbReference type="ARBA" id="ARBA00022741"/>
    </source>
</evidence>
<evidence type="ECO:0000256" key="7">
    <source>
        <dbReference type="ARBA" id="ARBA00022840"/>
    </source>
</evidence>
<dbReference type="Gene3D" id="1.10.287.130">
    <property type="match status" value="1"/>
</dbReference>
<dbReference type="SUPFAM" id="SSF47384">
    <property type="entry name" value="Homodimeric domain of signal transducing histidine kinase"/>
    <property type="match status" value="1"/>
</dbReference>
<sequence length="507" mass="55017">MPLRAISREGRVRVLFVEDSPEDAELLQLQLEEAGLVADYMRVEDEAGLRRALAEFRPDIVLSDLSMPGFSGHEALRIVRAHNPNLPFVYVSGTMGEDVAVAALREGANDYILKHSAARLPAAVERALREARTEEERQRAEHELMRTQRLESLALLAAGLSHDLRNILQPLLIVPELIAQRSDDPRLHQLAAVVAECGRRGHEMAESMLSFVRGSRRSSERFRVADLFHAVELLIKGSLPRTVQLEVRVADPELALRANYTELQQSLLNLCLNAIHAMPQGGVLELAAEARGQEVVLSVRDTGVGMGEETLRQLFTPFFTTKPDGTGLGLVSCKRIVESAGGRIEVSSRPGEGTCFELWLPAVPEEEPEQVEPAAAAGAVAGHGERILLVFREGARLSLVGNALASQGYRPDLAADGAAALRRWAEAGAPDLVIVDSGIALFPAAALLATMYESGYRGPAIVIEDGAAPFDPALVPADLPLQRLPRPLDMHRLFQAVAGALSHARPQ</sequence>
<keyword evidence="3 9" id="KW-0597">Phosphoprotein</keyword>
<dbReference type="OrthoDB" id="9776727at2"/>
<dbReference type="PANTHER" id="PTHR43065:SF46">
    <property type="entry name" value="C4-DICARBOXYLATE TRANSPORT SENSOR PROTEIN DCTB"/>
    <property type="match status" value="1"/>
</dbReference>
<gene>
    <name evidence="12" type="ORF">CR938_03135</name>
</gene>
<dbReference type="RefSeq" id="WP_162123613.1">
    <property type="nucleotide sequence ID" value="NZ_PDWK01000009.1"/>
</dbReference>
<reference evidence="12" key="1">
    <citation type="submission" date="2017-10" db="EMBL/GenBank/DDBJ databases">
        <title>Whole genome sequencing of members of genus Pseudoxanthomonas.</title>
        <authorList>
            <person name="Kumar S."/>
            <person name="Bansal K."/>
            <person name="Kaur A."/>
            <person name="Patil P."/>
            <person name="Sharma S."/>
            <person name="Patil P.B."/>
        </authorList>
    </citation>
    <scope>NUCLEOTIDE SEQUENCE</scope>
    <source>
        <strain evidence="12">DSM 22914</strain>
    </source>
</reference>
<dbReference type="InterPro" id="IPR003594">
    <property type="entry name" value="HATPase_dom"/>
</dbReference>
<dbReference type="GO" id="GO:0000155">
    <property type="term" value="F:phosphorelay sensor kinase activity"/>
    <property type="evidence" value="ECO:0007669"/>
    <property type="project" value="InterPro"/>
</dbReference>
<evidence type="ECO:0000259" key="11">
    <source>
        <dbReference type="PROSITE" id="PS50110"/>
    </source>
</evidence>
<comment type="catalytic activity">
    <reaction evidence="1">
        <text>ATP + protein L-histidine = ADP + protein N-phospho-L-histidine.</text>
        <dbReference type="EC" id="2.7.13.3"/>
    </reaction>
</comment>
<organism evidence="12 13">
    <name type="scientific">Pseudoxanthomonas taiwanensis</name>
    <dbReference type="NCBI Taxonomy" id="176598"/>
    <lineage>
        <taxon>Bacteria</taxon>
        <taxon>Pseudomonadati</taxon>
        <taxon>Pseudomonadota</taxon>
        <taxon>Gammaproteobacteria</taxon>
        <taxon>Lysobacterales</taxon>
        <taxon>Lysobacteraceae</taxon>
        <taxon>Pseudoxanthomonas</taxon>
    </lineage>
</organism>
<dbReference type="SMART" id="SM00387">
    <property type="entry name" value="HATPase_c"/>
    <property type="match status" value="1"/>
</dbReference>
<dbReference type="CDD" id="cd00082">
    <property type="entry name" value="HisKA"/>
    <property type="match status" value="1"/>
</dbReference>
<evidence type="ECO:0000256" key="2">
    <source>
        <dbReference type="ARBA" id="ARBA00012438"/>
    </source>
</evidence>
<keyword evidence="4" id="KW-0808">Transferase</keyword>
<evidence type="ECO:0000313" key="12">
    <source>
        <dbReference type="EMBL" id="KAF1690185.1"/>
    </source>
</evidence>
<evidence type="ECO:0000256" key="6">
    <source>
        <dbReference type="ARBA" id="ARBA00022777"/>
    </source>
</evidence>
<dbReference type="Pfam" id="PF00072">
    <property type="entry name" value="Response_reg"/>
    <property type="match status" value="1"/>
</dbReference>
<evidence type="ECO:0000259" key="10">
    <source>
        <dbReference type="PROSITE" id="PS50109"/>
    </source>
</evidence>
<dbReference type="InterPro" id="IPR001789">
    <property type="entry name" value="Sig_transdc_resp-reg_receiver"/>
</dbReference>
<dbReference type="Gene3D" id="3.30.565.10">
    <property type="entry name" value="Histidine kinase-like ATPase, C-terminal domain"/>
    <property type="match status" value="1"/>
</dbReference>
<dbReference type="InterPro" id="IPR005467">
    <property type="entry name" value="His_kinase_dom"/>
</dbReference>
<feature type="domain" description="Histidine kinase" evidence="10">
    <location>
        <begin position="159"/>
        <end position="364"/>
    </location>
</feature>
<dbReference type="Gene3D" id="3.40.50.2300">
    <property type="match status" value="1"/>
</dbReference>
<dbReference type="InterPro" id="IPR036890">
    <property type="entry name" value="HATPase_C_sf"/>
</dbReference>
<dbReference type="Pfam" id="PF02518">
    <property type="entry name" value="HATPase_c"/>
    <property type="match status" value="1"/>
</dbReference>
<dbReference type="EMBL" id="PDWK01000009">
    <property type="protein sequence ID" value="KAF1690185.1"/>
    <property type="molecule type" value="Genomic_DNA"/>
</dbReference>
<feature type="modified residue" description="4-aspartylphosphate" evidence="9">
    <location>
        <position position="64"/>
    </location>
</feature>
<dbReference type="SMART" id="SM00448">
    <property type="entry name" value="REC"/>
    <property type="match status" value="1"/>
</dbReference>
<dbReference type="SUPFAM" id="SSF55874">
    <property type="entry name" value="ATPase domain of HSP90 chaperone/DNA topoisomerase II/histidine kinase"/>
    <property type="match status" value="1"/>
</dbReference>
<dbReference type="InterPro" id="IPR003661">
    <property type="entry name" value="HisK_dim/P_dom"/>
</dbReference>
<dbReference type="SUPFAM" id="SSF52172">
    <property type="entry name" value="CheY-like"/>
    <property type="match status" value="2"/>
</dbReference>
<evidence type="ECO:0000256" key="1">
    <source>
        <dbReference type="ARBA" id="ARBA00000085"/>
    </source>
</evidence>
<accession>A0A921NXG9</accession>
<comment type="caution">
    <text evidence="12">The sequence shown here is derived from an EMBL/GenBank/DDBJ whole genome shotgun (WGS) entry which is preliminary data.</text>
</comment>
<evidence type="ECO:0000256" key="9">
    <source>
        <dbReference type="PROSITE-ProRule" id="PRU00169"/>
    </source>
</evidence>
<evidence type="ECO:0000256" key="4">
    <source>
        <dbReference type="ARBA" id="ARBA00022679"/>
    </source>
</evidence>
<proteinExistence type="predicted"/>
<keyword evidence="7" id="KW-0067">ATP-binding</keyword>
<dbReference type="PANTHER" id="PTHR43065">
    <property type="entry name" value="SENSOR HISTIDINE KINASE"/>
    <property type="match status" value="1"/>
</dbReference>
<keyword evidence="8" id="KW-0902">Two-component regulatory system</keyword>
<dbReference type="InterPro" id="IPR004358">
    <property type="entry name" value="Sig_transdc_His_kin-like_C"/>
</dbReference>
<dbReference type="PRINTS" id="PR00344">
    <property type="entry name" value="BCTRLSENSOR"/>
</dbReference>
<dbReference type="InterPro" id="IPR011006">
    <property type="entry name" value="CheY-like_superfamily"/>
</dbReference>
<dbReference type="GO" id="GO:0005524">
    <property type="term" value="F:ATP binding"/>
    <property type="evidence" value="ECO:0007669"/>
    <property type="project" value="UniProtKB-KW"/>
</dbReference>
<evidence type="ECO:0000256" key="8">
    <source>
        <dbReference type="ARBA" id="ARBA00023012"/>
    </source>
</evidence>
<keyword evidence="5" id="KW-0547">Nucleotide-binding</keyword>
<keyword evidence="6 12" id="KW-0418">Kinase</keyword>
<feature type="domain" description="Response regulatory" evidence="11">
    <location>
        <begin position="13"/>
        <end position="129"/>
    </location>
</feature>
<dbReference type="Proteomes" id="UP000717981">
    <property type="component" value="Unassembled WGS sequence"/>
</dbReference>
<dbReference type="InterPro" id="IPR036097">
    <property type="entry name" value="HisK_dim/P_sf"/>
</dbReference>
<protein>
    <recommendedName>
        <fullName evidence="2">histidine kinase</fullName>
        <ecNumber evidence="2">2.7.13.3</ecNumber>
    </recommendedName>
</protein>
<dbReference type="CDD" id="cd00156">
    <property type="entry name" value="REC"/>
    <property type="match status" value="1"/>
</dbReference>
<evidence type="ECO:0000256" key="3">
    <source>
        <dbReference type="ARBA" id="ARBA00022553"/>
    </source>
</evidence>
<dbReference type="PROSITE" id="PS50109">
    <property type="entry name" value="HIS_KIN"/>
    <property type="match status" value="1"/>
</dbReference>